<feature type="domain" description="Aldehyde dehydrogenase" evidence="1">
    <location>
        <begin position="27"/>
        <end position="124"/>
    </location>
</feature>
<dbReference type="AlphaFoldDB" id="A0A914QRL2"/>
<dbReference type="WBParaSite" id="PDA_v2.g4225.t1">
    <property type="protein sequence ID" value="PDA_v2.g4225.t1"/>
    <property type="gene ID" value="PDA_v2.g4225"/>
</dbReference>
<evidence type="ECO:0000313" key="2">
    <source>
        <dbReference type="Proteomes" id="UP000887578"/>
    </source>
</evidence>
<dbReference type="InterPro" id="IPR016161">
    <property type="entry name" value="Ald_DH/histidinol_DH"/>
</dbReference>
<dbReference type="InterPro" id="IPR015590">
    <property type="entry name" value="Aldehyde_DH_dom"/>
</dbReference>
<dbReference type="Gene3D" id="3.40.605.10">
    <property type="entry name" value="Aldehyde Dehydrogenase, Chain A, domain 1"/>
    <property type="match status" value="1"/>
</dbReference>
<dbReference type="GO" id="GO:0016491">
    <property type="term" value="F:oxidoreductase activity"/>
    <property type="evidence" value="ECO:0007669"/>
    <property type="project" value="InterPro"/>
</dbReference>
<proteinExistence type="predicted"/>
<reference evidence="3" key="1">
    <citation type="submission" date="2022-11" db="UniProtKB">
        <authorList>
            <consortium name="WormBaseParasite"/>
        </authorList>
    </citation>
    <scope>IDENTIFICATION</scope>
</reference>
<accession>A0A914QRL2</accession>
<dbReference type="Proteomes" id="UP000887578">
    <property type="component" value="Unplaced"/>
</dbReference>
<organism evidence="2 3">
    <name type="scientific">Panagrolaimus davidi</name>
    <dbReference type="NCBI Taxonomy" id="227884"/>
    <lineage>
        <taxon>Eukaryota</taxon>
        <taxon>Metazoa</taxon>
        <taxon>Ecdysozoa</taxon>
        <taxon>Nematoda</taxon>
        <taxon>Chromadorea</taxon>
        <taxon>Rhabditida</taxon>
        <taxon>Tylenchina</taxon>
        <taxon>Panagrolaimomorpha</taxon>
        <taxon>Panagrolaimoidea</taxon>
        <taxon>Panagrolaimidae</taxon>
        <taxon>Panagrolaimus</taxon>
    </lineage>
</organism>
<dbReference type="PANTHER" id="PTHR11699">
    <property type="entry name" value="ALDEHYDE DEHYDROGENASE-RELATED"/>
    <property type="match status" value="1"/>
</dbReference>
<dbReference type="SUPFAM" id="SSF53720">
    <property type="entry name" value="ALDH-like"/>
    <property type="match status" value="1"/>
</dbReference>
<sequence length="131" mass="14264">MTFSAPVDLEGGLYFFNGHRQTVAEKSTFPVYEPLSVAQCPVADANTVDKIVQEASKAQPGWGNTVPLERGKILNKVAELIRENLEELARWEVKTNGKPITEARIDIASSADTFQFFAGVAPAVMKGIKAI</sequence>
<evidence type="ECO:0000259" key="1">
    <source>
        <dbReference type="Pfam" id="PF00171"/>
    </source>
</evidence>
<protein>
    <submittedName>
        <fullName evidence="3">Aldehyde dehydrogenase domain-containing protein</fullName>
    </submittedName>
</protein>
<name>A0A914QRL2_9BILA</name>
<keyword evidence="2" id="KW-1185">Reference proteome</keyword>
<dbReference type="Pfam" id="PF00171">
    <property type="entry name" value="Aldedh"/>
    <property type="match status" value="1"/>
</dbReference>
<dbReference type="InterPro" id="IPR016162">
    <property type="entry name" value="Ald_DH_N"/>
</dbReference>
<evidence type="ECO:0000313" key="3">
    <source>
        <dbReference type="WBParaSite" id="PDA_v2.g4225.t1"/>
    </source>
</evidence>